<dbReference type="AlphaFoldDB" id="A0A507QVC8"/>
<comment type="similarity">
    <text evidence="2">Belongs to the INSIG family.</text>
</comment>
<feature type="transmembrane region" description="Helical" evidence="8">
    <location>
        <begin position="315"/>
        <end position="336"/>
    </location>
</feature>
<dbReference type="GO" id="GO:0016126">
    <property type="term" value="P:sterol biosynthetic process"/>
    <property type="evidence" value="ECO:0007669"/>
    <property type="project" value="TreeGrafter"/>
</dbReference>
<comment type="caution">
    <text evidence="9">The sequence shown here is derived from an EMBL/GenBank/DDBJ whole genome shotgun (WGS) entry which is preliminary data.</text>
</comment>
<dbReference type="STRING" id="5098.A0A507QVC8"/>
<dbReference type="EMBL" id="VIFY01000047">
    <property type="protein sequence ID" value="TQB73317.1"/>
    <property type="molecule type" value="Genomic_DNA"/>
</dbReference>
<dbReference type="PANTHER" id="PTHR15301:SF3">
    <property type="entry name" value="PROTEIN NSG1-RELATED"/>
    <property type="match status" value="1"/>
</dbReference>
<evidence type="ECO:0000313" key="10">
    <source>
        <dbReference type="Proteomes" id="UP000319663"/>
    </source>
</evidence>
<gene>
    <name evidence="9" type="ORF">MPDQ_005980</name>
</gene>
<keyword evidence="6 8" id="KW-0472">Membrane</keyword>
<evidence type="ECO:0000256" key="8">
    <source>
        <dbReference type="SAM" id="Phobius"/>
    </source>
</evidence>
<dbReference type="InterPro" id="IPR025929">
    <property type="entry name" value="INSIG_fam"/>
</dbReference>
<keyword evidence="10" id="KW-1185">Reference proteome</keyword>
<name>A0A507QVC8_MONPU</name>
<feature type="transmembrane region" description="Helical" evidence="8">
    <location>
        <begin position="235"/>
        <end position="256"/>
    </location>
</feature>
<evidence type="ECO:0000256" key="1">
    <source>
        <dbReference type="ARBA" id="ARBA00004477"/>
    </source>
</evidence>
<feature type="compositionally biased region" description="Polar residues" evidence="7">
    <location>
        <begin position="21"/>
        <end position="50"/>
    </location>
</feature>
<evidence type="ECO:0000256" key="3">
    <source>
        <dbReference type="ARBA" id="ARBA00022692"/>
    </source>
</evidence>
<feature type="region of interest" description="Disordered" evidence="7">
    <location>
        <begin position="1"/>
        <end position="50"/>
    </location>
</feature>
<evidence type="ECO:0000313" key="9">
    <source>
        <dbReference type="EMBL" id="TQB73317.1"/>
    </source>
</evidence>
<feature type="transmembrane region" description="Helical" evidence="8">
    <location>
        <begin position="210"/>
        <end position="229"/>
    </location>
</feature>
<protein>
    <submittedName>
        <fullName evidence="9">Uncharacterized protein</fullName>
    </submittedName>
</protein>
<reference evidence="9 10" key="1">
    <citation type="submission" date="2019-06" db="EMBL/GenBank/DDBJ databases">
        <title>Wine fermentation using esterase from Monascus purpureus.</title>
        <authorList>
            <person name="Geng C."/>
            <person name="Zhang Y."/>
        </authorList>
    </citation>
    <scope>NUCLEOTIDE SEQUENCE [LARGE SCALE GENOMIC DNA]</scope>
    <source>
        <strain evidence="9">HQ1</strain>
    </source>
</reference>
<sequence>MSDQLSYRPPPRRVFDLTPAPSESSESVLPAESANSELGPPSSSVSRTGSIMNLTSPTLVGIYSPTAFETPREEYNSPWGTEVEVVPKTESAEPPEDSESDRFALERARLSHGLFRGVILPRMLRGALLFAFGIVYGVITVHLHENHWIMPVRLGNIDRSSWRYLGSWGLAGISLGNLLPWLDLLWGNTILKDAKKSKKSSGSRANQEQVLLWDVAVRSVGAFVGIAFAMRRLPWQSTTQASVTLSLVNPVLWYLIDRTKTGFCLSTVVGLVGMSVISALEPEVVALPAETSTTITFQNSTGAYALVNSLTREGIAVRIWVASVLFCACVCFGNIGRQLALGGAPRETSKARSVL</sequence>
<proteinExistence type="inferred from homology"/>
<dbReference type="Pfam" id="PF07281">
    <property type="entry name" value="INSIG"/>
    <property type="match status" value="1"/>
</dbReference>
<keyword evidence="3 8" id="KW-0812">Transmembrane</keyword>
<organism evidence="9 10">
    <name type="scientific">Monascus purpureus</name>
    <name type="common">Red mold</name>
    <name type="synonym">Monascus anka</name>
    <dbReference type="NCBI Taxonomy" id="5098"/>
    <lineage>
        <taxon>Eukaryota</taxon>
        <taxon>Fungi</taxon>
        <taxon>Dikarya</taxon>
        <taxon>Ascomycota</taxon>
        <taxon>Pezizomycotina</taxon>
        <taxon>Eurotiomycetes</taxon>
        <taxon>Eurotiomycetidae</taxon>
        <taxon>Eurotiales</taxon>
        <taxon>Aspergillaceae</taxon>
        <taxon>Monascus</taxon>
    </lineage>
</organism>
<evidence type="ECO:0000256" key="7">
    <source>
        <dbReference type="SAM" id="MobiDB-lite"/>
    </source>
</evidence>
<evidence type="ECO:0000256" key="4">
    <source>
        <dbReference type="ARBA" id="ARBA00022824"/>
    </source>
</evidence>
<feature type="transmembrane region" description="Helical" evidence="8">
    <location>
        <begin position="263"/>
        <end position="280"/>
    </location>
</feature>
<dbReference type="GO" id="GO:0005789">
    <property type="term" value="C:endoplasmic reticulum membrane"/>
    <property type="evidence" value="ECO:0007669"/>
    <property type="project" value="UniProtKB-SubCell"/>
</dbReference>
<feature type="transmembrane region" description="Helical" evidence="8">
    <location>
        <begin position="164"/>
        <end position="189"/>
    </location>
</feature>
<dbReference type="OrthoDB" id="205546at2759"/>
<keyword evidence="4" id="KW-0256">Endoplasmic reticulum</keyword>
<evidence type="ECO:0000256" key="6">
    <source>
        <dbReference type="ARBA" id="ARBA00023136"/>
    </source>
</evidence>
<evidence type="ECO:0000256" key="2">
    <source>
        <dbReference type="ARBA" id="ARBA00007475"/>
    </source>
</evidence>
<dbReference type="Proteomes" id="UP000319663">
    <property type="component" value="Unassembled WGS sequence"/>
</dbReference>
<evidence type="ECO:0000256" key="5">
    <source>
        <dbReference type="ARBA" id="ARBA00022989"/>
    </source>
</evidence>
<dbReference type="PANTHER" id="PTHR15301">
    <property type="entry name" value="INSULIN-INDUCED GENE 1"/>
    <property type="match status" value="1"/>
</dbReference>
<comment type="subcellular location">
    <subcellularLocation>
        <location evidence="1">Endoplasmic reticulum membrane</location>
        <topology evidence="1">Multi-pass membrane protein</topology>
    </subcellularLocation>
</comment>
<accession>A0A507QVC8</accession>
<feature type="transmembrane region" description="Helical" evidence="8">
    <location>
        <begin position="126"/>
        <end position="144"/>
    </location>
</feature>
<keyword evidence="5 8" id="KW-1133">Transmembrane helix</keyword>